<proteinExistence type="predicted"/>
<reference evidence="1" key="2">
    <citation type="journal article" date="2023" name="Microbiol Resour">
        <title>Decontamination and Annotation of the Draft Genome Sequence of the Oomycete Lagenidium giganteum ARSEF 373.</title>
        <authorList>
            <person name="Morgan W.R."/>
            <person name="Tartar A."/>
        </authorList>
    </citation>
    <scope>NUCLEOTIDE SEQUENCE</scope>
    <source>
        <strain evidence="1">ARSEF 373</strain>
    </source>
</reference>
<evidence type="ECO:0000313" key="2">
    <source>
        <dbReference type="Proteomes" id="UP001146120"/>
    </source>
</evidence>
<dbReference type="EMBL" id="DAKRPA010000052">
    <property type="protein sequence ID" value="DBA01151.1"/>
    <property type="molecule type" value="Genomic_DNA"/>
</dbReference>
<feature type="non-terminal residue" evidence="1">
    <location>
        <position position="1"/>
    </location>
</feature>
<comment type="caution">
    <text evidence="1">The sequence shown here is derived from an EMBL/GenBank/DDBJ whole genome shotgun (WGS) entry which is preliminary data.</text>
</comment>
<dbReference type="AlphaFoldDB" id="A0AAV2Z1E3"/>
<name>A0AAV2Z1E3_9STRA</name>
<reference evidence="1" key="1">
    <citation type="submission" date="2022-11" db="EMBL/GenBank/DDBJ databases">
        <authorList>
            <person name="Morgan W.R."/>
            <person name="Tartar A."/>
        </authorList>
    </citation>
    <scope>NUCLEOTIDE SEQUENCE</scope>
    <source>
        <strain evidence="1">ARSEF 373</strain>
    </source>
</reference>
<gene>
    <name evidence="1" type="ORF">N0F65_002286</name>
</gene>
<protein>
    <submittedName>
        <fullName evidence="1">Uncharacterized protein</fullName>
    </submittedName>
</protein>
<organism evidence="1 2">
    <name type="scientific">Lagenidium giganteum</name>
    <dbReference type="NCBI Taxonomy" id="4803"/>
    <lineage>
        <taxon>Eukaryota</taxon>
        <taxon>Sar</taxon>
        <taxon>Stramenopiles</taxon>
        <taxon>Oomycota</taxon>
        <taxon>Peronosporomycetes</taxon>
        <taxon>Pythiales</taxon>
        <taxon>Pythiaceae</taxon>
    </lineage>
</organism>
<dbReference type="Proteomes" id="UP001146120">
    <property type="component" value="Unassembled WGS sequence"/>
</dbReference>
<sequence>FRFPISQPRILAALLQLPTRVITSERDNGPAFEALAIVCRRLTEPSRWSACQRQKETSAGATLSRIFNHTISPIYATFAAKINLDRSLINTRAGMYSTTTEEIGGPLIGCMGYIDGVHIWG</sequence>
<keyword evidence="2" id="KW-1185">Reference proteome</keyword>
<accession>A0AAV2Z1E3</accession>
<evidence type="ECO:0000313" key="1">
    <source>
        <dbReference type="EMBL" id="DBA01151.1"/>
    </source>
</evidence>